<evidence type="ECO:0000256" key="1">
    <source>
        <dbReference type="ARBA" id="ARBA00001933"/>
    </source>
</evidence>
<dbReference type="InterPro" id="IPR015424">
    <property type="entry name" value="PyrdxlP-dep_Trfase"/>
</dbReference>
<dbReference type="InterPro" id="IPR015422">
    <property type="entry name" value="PyrdxlP-dep_Trfase_small"/>
</dbReference>
<gene>
    <name evidence="6" type="ORF">METZ01_LOCUS243649</name>
</gene>
<protein>
    <recommendedName>
        <fullName evidence="5">Aminotransferase class I/classII large domain-containing protein</fullName>
    </recommendedName>
</protein>
<keyword evidence="4" id="KW-0663">Pyridoxal phosphate</keyword>
<dbReference type="InterPro" id="IPR015421">
    <property type="entry name" value="PyrdxlP-dep_Trfase_major"/>
</dbReference>
<dbReference type="Pfam" id="PF00155">
    <property type="entry name" value="Aminotran_1_2"/>
    <property type="match status" value="1"/>
</dbReference>
<evidence type="ECO:0000256" key="4">
    <source>
        <dbReference type="ARBA" id="ARBA00022898"/>
    </source>
</evidence>
<keyword evidence="3" id="KW-0808">Transferase</keyword>
<organism evidence="6">
    <name type="scientific">marine metagenome</name>
    <dbReference type="NCBI Taxonomy" id="408172"/>
    <lineage>
        <taxon>unclassified sequences</taxon>
        <taxon>metagenomes</taxon>
        <taxon>ecological metagenomes</taxon>
    </lineage>
</organism>
<evidence type="ECO:0000256" key="3">
    <source>
        <dbReference type="ARBA" id="ARBA00022679"/>
    </source>
</evidence>
<dbReference type="AlphaFoldDB" id="A0A382HUK6"/>
<dbReference type="EMBL" id="UINC01063302">
    <property type="protein sequence ID" value="SVB90795.1"/>
    <property type="molecule type" value="Genomic_DNA"/>
</dbReference>
<dbReference type="GO" id="GO:0030170">
    <property type="term" value="F:pyridoxal phosphate binding"/>
    <property type="evidence" value="ECO:0007669"/>
    <property type="project" value="InterPro"/>
</dbReference>
<dbReference type="GO" id="GO:0008483">
    <property type="term" value="F:transaminase activity"/>
    <property type="evidence" value="ECO:0007669"/>
    <property type="project" value="UniProtKB-KW"/>
</dbReference>
<dbReference type="PANTHER" id="PTHR43144">
    <property type="entry name" value="AMINOTRANSFERASE"/>
    <property type="match status" value="1"/>
</dbReference>
<evidence type="ECO:0000313" key="6">
    <source>
        <dbReference type="EMBL" id="SVB90795.1"/>
    </source>
</evidence>
<evidence type="ECO:0000259" key="5">
    <source>
        <dbReference type="Pfam" id="PF00155"/>
    </source>
</evidence>
<dbReference type="SUPFAM" id="SSF53383">
    <property type="entry name" value="PLP-dependent transferases"/>
    <property type="match status" value="1"/>
</dbReference>
<feature type="non-terminal residue" evidence="6">
    <location>
        <position position="211"/>
    </location>
</feature>
<reference evidence="6" key="1">
    <citation type="submission" date="2018-05" db="EMBL/GenBank/DDBJ databases">
        <authorList>
            <person name="Lanie J.A."/>
            <person name="Ng W.-L."/>
            <person name="Kazmierczak K.M."/>
            <person name="Andrzejewski T.M."/>
            <person name="Davidsen T.M."/>
            <person name="Wayne K.J."/>
            <person name="Tettelin H."/>
            <person name="Glass J.I."/>
            <person name="Rusch D."/>
            <person name="Podicherti R."/>
            <person name="Tsui H.-C.T."/>
            <person name="Winkler M.E."/>
        </authorList>
    </citation>
    <scope>NUCLEOTIDE SEQUENCE</scope>
</reference>
<feature type="domain" description="Aminotransferase class I/classII large" evidence="5">
    <location>
        <begin position="39"/>
        <end position="211"/>
    </location>
</feature>
<dbReference type="Gene3D" id="3.90.1150.10">
    <property type="entry name" value="Aspartate Aminotransferase, domain 1"/>
    <property type="match status" value="1"/>
</dbReference>
<sequence>MAYINEHFLKLQAGYLFPEIGRRVNEFSQANPDKAENLIRCGIGDVTEALPTAVIEALHAAVDEMGSRETFRGYAPELGYDFLREAIAEHDYAKRGMDIGSDEIFVSDGAKCDTANILDILGSQNRIAITDPVYPVYLDTNVMAGHTGPADDDGQFEGIIYLPCTAENNFVPAIPEQKADLIYLCYPNNPTGATATRDQLAAWVDYAKSNN</sequence>
<dbReference type="CDD" id="cd00609">
    <property type="entry name" value="AAT_like"/>
    <property type="match status" value="1"/>
</dbReference>
<proteinExistence type="predicted"/>
<evidence type="ECO:0000256" key="2">
    <source>
        <dbReference type="ARBA" id="ARBA00022576"/>
    </source>
</evidence>
<dbReference type="InterPro" id="IPR004839">
    <property type="entry name" value="Aminotransferase_I/II_large"/>
</dbReference>
<accession>A0A382HUK6</accession>
<name>A0A382HUK6_9ZZZZ</name>
<keyword evidence="2" id="KW-0032">Aminotransferase</keyword>
<dbReference type="InterPro" id="IPR019942">
    <property type="entry name" value="DapL/ALD1"/>
</dbReference>
<dbReference type="Gene3D" id="3.40.640.10">
    <property type="entry name" value="Type I PLP-dependent aspartate aminotransferase-like (Major domain)"/>
    <property type="match status" value="1"/>
</dbReference>
<comment type="cofactor">
    <cofactor evidence="1">
        <name>pyridoxal 5'-phosphate</name>
        <dbReference type="ChEBI" id="CHEBI:597326"/>
    </cofactor>
</comment>